<dbReference type="OrthoDB" id="1939753at2759"/>
<proteinExistence type="predicted"/>
<feature type="region of interest" description="Disordered" evidence="1">
    <location>
        <begin position="1009"/>
        <end position="1051"/>
    </location>
</feature>
<dbReference type="AlphaFoldDB" id="A0A6J0PKM1"/>
<dbReference type="RefSeq" id="XP_019707085.1">
    <property type="nucleotide sequence ID" value="XM_019851526.2"/>
</dbReference>
<dbReference type="PANTHER" id="PTHR35746:SF1">
    <property type="entry name" value="PENTATRICOPEPTIDE REPEAT (PPR) SUPERFAMILY PROTEIN"/>
    <property type="match status" value="1"/>
</dbReference>
<evidence type="ECO:0000313" key="3">
    <source>
        <dbReference type="RefSeq" id="XP_019707085.1"/>
    </source>
</evidence>
<sequence>MEREEKRRPQPSGHERVVCHKCGWVYPNPHPSAKQRRAHRKHCGTTGGGGGAVTAGGGGAKGGEGKKASDEELSDEDRRRNSVEVVVEDLKLGVEEGKGVKGSVGSGGEFGNSGKDAILETNNADNTLEPYVLLHGSQVPGPGTECSANQLESDKQFGDHALSCVDVSCNVNMDSASKHAENSDSLVLIKAFMVASEEKQDFACAESKVNSAMLVNDTELGYHAKNDSDEDMPVFPILLGNPASDSSVTDSQLQNMDVYVEFDDPLDHATGNTLMKVYPDEVSANIEEAKSISCNTQDKQTNKEGQLYQNELSSKAGSCLMKNDDGEYLNSTAYCDQSGCPNGKPDKWKMNGNELENVNALQMPSSTSQGEILKEMLGFYENHGSVELNVTVMSAGAGAGNELNYHVGDVASEIVPMVELDNIANCILSTIQVHESYPPSEEIVSINAVNMMNSDQSHKDEHVIGDRSILVSDSEHEARVSLAQSEGSRGLGSDGLETHQCVATAGTSVAQAVTVDDQVSGSHETCSASIQLEEFETEFQSKEQSDPSHELLLCDHMLAGEVGGIAASEVSQADVTTKISNESQLVINEATEVNNHYSSVELKQEPYEEESCHSTKTNPQPKCDTVEPELLPDEYIRENEVEKSKDFSAPSLFDNGLDLQHNENNSGHLENITEDHSDQLEHQKVLQIRSTENTVGDDTDDPDMKMKLKNEHMNAENNLMEELHQLNDPKVQTEHVENIPGSLLEPQNGFQDNSKDSSVGNDNNYSIAEIGFHIPHFQTENGLAKPCSKDQDCEEKISDAQDFIIEGQVTSSPSLESIKNFIICNDSEMNGISGVASDLCYQPLKEEHVNLEPKQHPDSYIWDMVISADSNGQTENVEQLRGSVSDGTVPSIRHKTDQGSILDPQTQTPKDLCSSDVAKECALPDCSATDCVIFEEPPFMTHVKPDRPSVAHEIQSIQNSQDESEARKKNEDIAAKFARGNSRKIHVPLKILLAEANVENQQVTNAQGHYKPMQDKTSQTSQDEGCTRKTWSSKIASEKPTEPSLSREDYKEWNSPARFPVHKNQKRREKGKQPWMPFICCPSIQ</sequence>
<evidence type="ECO:0000256" key="1">
    <source>
        <dbReference type="SAM" id="MobiDB-lite"/>
    </source>
</evidence>
<feature type="compositionally biased region" description="Polar residues" evidence="1">
    <location>
        <begin position="1015"/>
        <end position="1035"/>
    </location>
</feature>
<feature type="compositionally biased region" description="Basic and acidic residues" evidence="1">
    <location>
        <begin position="1036"/>
        <end position="1051"/>
    </location>
</feature>
<protein>
    <submittedName>
        <fullName evidence="3">Uncharacterized protein LOC105048895 isoform X2</fullName>
    </submittedName>
</protein>
<name>A0A6J0PKM1_ELAGV</name>
<feature type="region of interest" description="Disordered" evidence="1">
    <location>
        <begin position="25"/>
        <end position="80"/>
    </location>
</feature>
<feature type="compositionally biased region" description="Basic residues" evidence="1">
    <location>
        <begin position="33"/>
        <end position="43"/>
    </location>
</feature>
<reference evidence="3" key="1">
    <citation type="submission" date="2025-08" db="UniProtKB">
        <authorList>
            <consortium name="RefSeq"/>
        </authorList>
    </citation>
    <scope>IDENTIFICATION</scope>
</reference>
<feature type="compositionally biased region" description="Gly residues" evidence="1">
    <location>
        <begin position="45"/>
        <end position="62"/>
    </location>
</feature>
<feature type="compositionally biased region" description="Basic and acidic residues" evidence="1">
    <location>
        <begin position="63"/>
        <end position="80"/>
    </location>
</feature>
<dbReference type="PANTHER" id="PTHR35746">
    <property type="entry name" value="PENTATRICOPEPTIDE REPEAT (PPR) SUPERFAMILY PROTEIN"/>
    <property type="match status" value="1"/>
</dbReference>
<organism evidence="2 3">
    <name type="scientific">Elaeis guineensis var. tenera</name>
    <name type="common">Oil palm</name>
    <dbReference type="NCBI Taxonomy" id="51953"/>
    <lineage>
        <taxon>Eukaryota</taxon>
        <taxon>Viridiplantae</taxon>
        <taxon>Streptophyta</taxon>
        <taxon>Embryophyta</taxon>
        <taxon>Tracheophyta</taxon>
        <taxon>Spermatophyta</taxon>
        <taxon>Magnoliopsida</taxon>
        <taxon>Liliopsida</taxon>
        <taxon>Arecaceae</taxon>
        <taxon>Arecoideae</taxon>
        <taxon>Cocoseae</taxon>
        <taxon>Elaeidinae</taxon>
        <taxon>Elaeis</taxon>
    </lineage>
</organism>
<dbReference type="Proteomes" id="UP000504607">
    <property type="component" value="Chromosome 7"/>
</dbReference>
<gene>
    <name evidence="3" type="primary">LOC105048895</name>
</gene>
<dbReference type="InParanoid" id="A0A6J0PKM1"/>
<accession>A0A6J0PKM1</accession>
<keyword evidence="2" id="KW-1185">Reference proteome</keyword>
<feature type="region of interest" description="Disordered" evidence="1">
    <location>
        <begin position="943"/>
        <end position="969"/>
    </location>
</feature>
<feature type="region of interest" description="Disordered" evidence="1">
    <location>
        <begin position="882"/>
        <end position="909"/>
    </location>
</feature>
<evidence type="ECO:0000313" key="2">
    <source>
        <dbReference type="Proteomes" id="UP000504607"/>
    </source>
</evidence>